<dbReference type="Pfam" id="PF00941">
    <property type="entry name" value="FAD_binding_5"/>
    <property type="match status" value="1"/>
</dbReference>
<dbReference type="Proteomes" id="UP000251634">
    <property type="component" value="Unassembled WGS sequence"/>
</dbReference>
<dbReference type="EMBL" id="PRKZ01000001">
    <property type="protein sequence ID" value="RAW52384.1"/>
    <property type="molecule type" value="Genomic_DNA"/>
</dbReference>
<dbReference type="GO" id="GO:0016491">
    <property type="term" value="F:oxidoreductase activity"/>
    <property type="evidence" value="ECO:0007669"/>
    <property type="project" value="UniProtKB-KW"/>
</dbReference>
<dbReference type="Gene3D" id="3.30.465.10">
    <property type="match status" value="1"/>
</dbReference>
<accession>A0A329TSX4</accession>
<dbReference type="InterPro" id="IPR016169">
    <property type="entry name" value="FAD-bd_PCMH_sub2"/>
</dbReference>
<dbReference type="PANTHER" id="PTHR42659:SF9">
    <property type="entry name" value="XANTHINE DEHYDROGENASE FAD-BINDING SUBUNIT XDHB-RELATED"/>
    <property type="match status" value="1"/>
</dbReference>
<protein>
    <submittedName>
        <fullName evidence="4">Molybdopterin dehydrogenase</fullName>
    </submittedName>
</protein>
<reference evidence="4 5" key="1">
    <citation type="submission" date="2018-02" db="EMBL/GenBank/DDBJ databases">
        <title>Complete genome sequencing of Faecalibacterium prausnitzii strains isolated from the human gut.</title>
        <authorList>
            <person name="Fitzgerald B.C."/>
            <person name="Shkoporov A.N."/>
            <person name="Ross P.R."/>
            <person name="Hill C."/>
        </authorList>
    </citation>
    <scope>NUCLEOTIDE SEQUENCE [LARGE SCALE GENOMIC DNA]</scope>
    <source>
        <strain evidence="4 5">APC942/8-14-2</strain>
    </source>
</reference>
<gene>
    <name evidence="4" type="ORF">C4N25_02970</name>
</gene>
<dbReference type="InterPro" id="IPR036683">
    <property type="entry name" value="CO_DH_flav_C_dom_sf"/>
</dbReference>
<dbReference type="SUPFAM" id="SSF55447">
    <property type="entry name" value="CO dehydrogenase flavoprotein C-terminal domain-like"/>
    <property type="match status" value="1"/>
</dbReference>
<comment type="caution">
    <text evidence="4">The sequence shown here is derived from an EMBL/GenBank/DDBJ whole genome shotgun (WGS) entry which is preliminary data.</text>
</comment>
<dbReference type="Gene3D" id="3.30.390.50">
    <property type="entry name" value="CO dehydrogenase flavoprotein, C-terminal domain"/>
    <property type="match status" value="1"/>
</dbReference>
<evidence type="ECO:0000256" key="1">
    <source>
        <dbReference type="ARBA" id="ARBA00022630"/>
    </source>
</evidence>
<name>A0A329TSX4_9FIRM</name>
<evidence type="ECO:0000256" key="2">
    <source>
        <dbReference type="ARBA" id="ARBA00023002"/>
    </source>
</evidence>
<dbReference type="InterPro" id="IPR051312">
    <property type="entry name" value="Diverse_Substr_Oxidored"/>
</dbReference>
<dbReference type="PANTHER" id="PTHR42659">
    <property type="entry name" value="XANTHINE DEHYDROGENASE SUBUNIT C-RELATED"/>
    <property type="match status" value="1"/>
</dbReference>
<dbReference type="InterPro" id="IPR002346">
    <property type="entry name" value="Mopterin_DH_FAD-bd"/>
</dbReference>
<organism evidence="4 5">
    <name type="scientific">Faecalibacterium prausnitzii</name>
    <dbReference type="NCBI Taxonomy" id="853"/>
    <lineage>
        <taxon>Bacteria</taxon>
        <taxon>Bacillati</taxon>
        <taxon>Bacillota</taxon>
        <taxon>Clostridia</taxon>
        <taxon>Eubacteriales</taxon>
        <taxon>Oscillospiraceae</taxon>
        <taxon>Faecalibacterium</taxon>
    </lineage>
</organism>
<dbReference type="RefSeq" id="WP_112114914.1">
    <property type="nucleotide sequence ID" value="NZ_PRKZ01000001.1"/>
</dbReference>
<keyword evidence="1" id="KW-0285">Flavoprotein</keyword>
<proteinExistence type="predicted"/>
<evidence type="ECO:0000313" key="4">
    <source>
        <dbReference type="EMBL" id="RAW52384.1"/>
    </source>
</evidence>
<dbReference type="SUPFAM" id="SSF56176">
    <property type="entry name" value="FAD-binding/transporter-associated domain-like"/>
    <property type="match status" value="1"/>
</dbReference>
<dbReference type="PROSITE" id="PS51387">
    <property type="entry name" value="FAD_PCMH"/>
    <property type="match status" value="1"/>
</dbReference>
<sequence>MMTIREYKKAESLEEAWQLNQKKTNRVLGGMIWLKMENLNVGTAIDLSGLGLDTIEETDEGFSIGAMVTLRQLELHPGLAAYTDGAVRESVRHIVGVQLRNLATVGGSIYSRFGFSDILTMFLALNASVELYKGGIVPLAEYAQRPYDRDILVRVIVPKEDAKFCYQSVRNSQTDIPVLTCAAAKNAAGEYRFAIGARPGKAVLYTLPADAGETPELTSARFAASIRSRIKTESNMRGSAEYRNHLAGVLVKRAVKQLG</sequence>
<dbReference type="GO" id="GO:0071949">
    <property type="term" value="F:FAD binding"/>
    <property type="evidence" value="ECO:0007669"/>
    <property type="project" value="InterPro"/>
</dbReference>
<dbReference type="InterPro" id="IPR036318">
    <property type="entry name" value="FAD-bd_PCMH-like_sf"/>
</dbReference>
<dbReference type="InterPro" id="IPR005107">
    <property type="entry name" value="CO_DH_flav_C"/>
</dbReference>
<dbReference type="AlphaFoldDB" id="A0A329TSX4"/>
<dbReference type="SMART" id="SM01092">
    <property type="entry name" value="CO_deh_flav_C"/>
    <property type="match status" value="1"/>
</dbReference>
<keyword evidence="2" id="KW-0560">Oxidoreductase</keyword>
<feature type="domain" description="FAD-binding PCMH-type" evidence="3">
    <location>
        <begin position="1"/>
        <end position="162"/>
    </location>
</feature>
<evidence type="ECO:0000313" key="5">
    <source>
        <dbReference type="Proteomes" id="UP000251634"/>
    </source>
</evidence>
<dbReference type="Pfam" id="PF03450">
    <property type="entry name" value="CO_deh_flav_C"/>
    <property type="match status" value="1"/>
</dbReference>
<evidence type="ECO:0000259" key="3">
    <source>
        <dbReference type="PROSITE" id="PS51387"/>
    </source>
</evidence>
<dbReference type="InterPro" id="IPR016166">
    <property type="entry name" value="FAD-bd_PCMH"/>
</dbReference>